<reference evidence="3 4" key="1">
    <citation type="submission" date="2016-07" db="EMBL/GenBank/DDBJ databases">
        <title>Pervasive Adenine N6-methylation of Active Genes in Fungi.</title>
        <authorList>
            <consortium name="DOE Joint Genome Institute"/>
            <person name="Mondo S.J."/>
            <person name="Dannebaum R.O."/>
            <person name="Kuo R.C."/>
            <person name="Labutti K."/>
            <person name="Haridas S."/>
            <person name="Kuo A."/>
            <person name="Salamov A."/>
            <person name="Ahrendt S.R."/>
            <person name="Lipzen A."/>
            <person name="Sullivan W."/>
            <person name="Andreopoulos W.B."/>
            <person name="Clum A."/>
            <person name="Lindquist E."/>
            <person name="Daum C."/>
            <person name="Ramamoorthy G.K."/>
            <person name="Gryganskyi A."/>
            <person name="Culley D."/>
            <person name="Magnuson J.K."/>
            <person name="James T.Y."/>
            <person name="O'Malley M.A."/>
            <person name="Stajich J.E."/>
            <person name="Spatafora J.W."/>
            <person name="Visel A."/>
            <person name="Grigoriev I.V."/>
        </authorList>
    </citation>
    <scope>NUCLEOTIDE SEQUENCE [LARGE SCALE GENOMIC DNA]</scope>
    <source>
        <strain evidence="3 4">JEL800</strain>
    </source>
</reference>
<proteinExistence type="predicted"/>
<dbReference type="Gene3D" id="1.10.443.20">
    <property type="entry name" value="Centromere DNA-binding protein complex CBF3 subunit, domain 2"/>
    <property type="match status" value="1"/>
</dbReference>
<evidence type="ECO:0000256" key="2">
    <source>
        <dbReference type="SAM" id="MobiDB-lite"/>
    </source>
</evidence>
<dbReference type="SUPFAM" id="SSF56349">
    <property type="entry name" value="DNA breaking-rejoining enzymes"/>
    <property type="match status" value="1"/>
</dbReference>
<feature type="coiled-coil region" evidence="1">
    <location>
        <begin position="613"/>
        <end position="640"/>
    </location>
</feature>
<dbReference type="Proteomes" id="UP000193642">
    <property type="component" value="Unassembled WGS sequence"/>
</dbReference>
<organism evidence="3 4">
    <name type="scientific">Rhizoclosmatium globosum</name>
    <dbReference type="NCBI Taxonomy" id="329046"/>
    <lineage>
        <taxon>Eukaryota</taxon>
        <taxon>Fungi</taxon>
        <taxon>Fungi incertae sedis</taxon>
        <taxon>Chytridiomycota</taxon>
        <taxon>Chytridiomycota incertae sedis</taxon>
        <taxon>Chytridiomycetes</taxon>
        <taxon>Chytridiales</taxon>
        <taxon>Chytriomycetaceae</taxon>
        <taxon>Rhizoclosmatium</taxon>
    </lineage>
</organism>
<dbReference type="OrthoDB" id="2182908at2759"/>
<gene>
    <name evidence="3" type="ORF">BCR33DRAFT_772809</name>
</gene>
<accession>A0A1Y2B186</accession>
<dbReference type="GO" id="GO:0003677">
    <property type="term" value="F:DNA binding"/>
    <property type="evidence" value="ECO:0007669"/>
    <property type="project" value="InterPro"/>
</dbReference>
<keyword evidence="4" id="KW-1185">Reference proteome</keyword>
<name>A0A1Y2B186_9FUNG</name>
<evidence type="ECO:0000313" key="4">
    <source>
        <dbReference type="Proteomes" id="UP000193642"/>
    </source>
</evidence>
<feature type="compositionally biased region" description="Gly residues" evidence="2">
    <location>
        <begin position="148"/>
        <end position="158"/>
    </location>
</feature>
<dbReference type="InterPro" id="IPR011010">
    <property type="entry name" value="DNA_brk_join_enz"/>
</dbReference>
<keyword evidence="1" id="KW-0175">Coiled coil</keyword>
<feature type="region of interest" description="Disordered" evidence="2">
    <location>
        <begin position="130"/>
        <end position="168"/>
    </location>
</feature>
<dbReference type="AlphaFoldDB" id="A0A1Y2B186"/>
<dbReference type="InterPro" id="IPR038279">
    <property type="entry name" value="Ndc10_dom2_sf"/>
</dbReference>
<evidence type="ECO:0000313" key="3">
    <source>
        <dbReference type="EMBL" id="ORY28573.1"/>
    </source>
</evidence>
<comment type="caution">
    <text evidence="3">The sequence shown here is derived from an EMBL/GenBank/DDBJ whole genome shotgun (WGS) entry which is preliminary data.</text>
</comment>
<protein>
    <submittedName>
        <fullName evidence="3">Uncharacterized protein</fullName>
    </submittedName>
</protein>
<evidence type="ECO:0000256" key="1">
    <source>
        <dbReference type="SAM" id="Coils"/>
    </source>
</evidence>
<sequence length="930" mass="105042">MYKEVSGNVGVRGQEDLKGRMLFQNLLSDLAGLCIPNTRGAAPASSTYESFFSYFRRYFQLLEDEIKSVEVVNETMAAEIRSDYMYMFRDIYGFYFLTRLRTAPMQDPHKPDMFGFDECVLDDSGNLSKKAPTGAVVDSDDEEEPEVCGGGGSGGATGDGAAATGAEAREGGEAAGAAKKVGKKASVLVCAHMAFKWMANFSRCLLKFDTKIGCDEKYSCSMHQRIIKAEKKASADRSRAADKDRHANIEVFVKEFARAFDLRLKARLELLAGGRMQQREGYRNLAQYNLSDQTLARSGELLAMEWLDMYFEIIPSVPHMIADRDFAPQMKVLNMLLDASKLRALMAEQGSNSKRYLVLAKHAIAIFDVLATLGLMEFEDRHMYGNVSKWEDLLKGYAAFAKKKLFPAASEEEAMSSATHYNTMKRILESVGMSVEGKVTHLSRKMLTYLLYACGATPSEIEAIGWLTGDGDAEKNKVVFMTYFKDFPLSVLRILGGYSVRQEEGDPPLKCAWDIPVPEVLLSKEAGLFPEIITAGEEVKNPNSPMFQDSDGNITEDGKKSMTYLVATLEEMRSSFLQLMAVLEVMGDAYMPWAHQQIMHRVLDKLFGKPEWKQFVEQMRASLEKEEAEEKERVERVKRRWLGKEITRVSFADGVVFDEVNAEIRRDGTETRQVINSLRDDLMRDIGTMQNELKQHKDLLRSLVSDIELADADRDALKARAQRFLKSVDDMERVGAFVESVPLVASMGRDIRIVQDYMIRRPTGLPAVPVIQDTATKFEFALRPEVRKFTVTYERPWSSNDKKRTNIPTAPIPTMGSLKTPKDVFDIFFNPVMSFVELNKRHKGAWRQKNKQYEYYTTVIDIVLERLKLLSDAEKQGKSLGELVEMVQGEFVSNPDYKAGAAFSVYKMSKSLGRHNKPEFGMDDKDFVFE</sequence>
<dbReference type="EMBL" id="MCGO01000094">
    <property type="protein sequence ID" value="ORY28573.1"/>
    <property type="molecule type" value="Genomic_DNA"/>
</dbReference>